<reference evidence="2 3" key="1">
    <citation type="submission" date="2018-07" db="EMBL/GenBank/DDBJ databases">
        <title>Genomic Encyclopedia of Type Strains, Phase III (KMG-III): the genomes of soil and plant-associated and newly described type strains.</title>
        <authorList>
            <person name="Whitman W."/>
        </authorList>
    </citation>
    <scope>NUCLEOTIDE SEQUENCE [LARGE SCALE GENOMIC DNA]</scope>
    <source>
        <strain evidence="2 3">CECT 7287</strain>
    </source>
</reference>
<keyword evidence="2" id="KW-0762">Sugar transport</keyword>
<name>A0A3D9JRW9_9BACL</name>
<dbReference type="InterPro" id="IPR006059">
    <property type="entry name" value="SBP"/>
</dbReference>
<evidence type="ECO:0000256" key="1">
    <source>
        <dbReference type="SAM" id="SignalP"/>
    </source>
</evidence>
<dbReference type="PROSITE" id="PS51257">
    <property type="entry name" value="PROKAR_LIPOPROTEIN"/>
    <property type="match status" value="1"/>
</dbReference>
<organism evidence="2 3">
    <name type="scientific">Cohnella phaseoli</name>
    <dbReference type="NCBI Taxonomy" id="456490"/>
    <lineage>
        <taxon>Bacteria</taxon>
        <taxon>Bacillati</taxon>
        <taxon>Bacillota</taxon>
        <taxon>Bacilli</taxon>
        <taxon>Bacillales</taxon>
        <taxon>Paenibacillaceae</taxon>
        <taxon>Cohnella</taxon>
    </lineage>
</organism>
<keyword evidence="3" id="KW-1185">Reference proteome</keyword>
<dbReference type="Gene3D" id="3.40.190.10">
    <property type="entry name" value="Periplasmic binding protein-like II"/>
    <property type="match status" value="1"/>
</dbReference>
<dbReference type="PANTHER" id="PTHR43649:SF12">
    <property type="entry name" value="DIACETYLCHITOBIOSE BINDING PROTEIN DASA"/>
    <property type="match status" value="1"/>
</dbReference>
<feature type="signal peptide" evidence="1">
    <location>
        <begin position="1"/>
        <end position="24"/>
    </location>
</feature>
<proteinExistence type="predicted"/>
<dbReference type="SUPFAM" id="SSF53850">
    <property type="entry name" value="Periplasmic binding protein-like II"/>
    <property type="match status" value="1"/>
</dbReference>
<dbReference type="Pfam" id="PF13416">
    <property type="entry name" value="SBP_bac_8"/>
    <property type="match status" value="1"/>
</dbReference>
<dbReference type="Proteomes" id="UP000256977">
    <property type="component" value="Unassembled WGS sequence"/>
</dbReference>
<sequence>MKRRWNGRTGIAIGALTLMVTLSACTSSGGKGSVGKLGREDKGTLKVAYFNEEAFFMQYGNAFQAMFPNIELEVVSTESVFDAEDPVAEMEKILAEQQPDAMYLTEEQYASLAGKGALYDLDAVVKQDEFDLDGFLPSVVELLKARGGGKLYGLSPSFASQALYYNKTLFDQNGIPYPTDGMSWDEVIQLAARFPAKKEGDDALAGLAPSMSVADSFGLIRSIGEAKGLLYADSETGTVSIASPEWKEIFQSVIDGYKSGSIVMPSDGPGKGGMVAMRSTGGSKTTVSFGGDSVSFMSGKAAMTIDGPMMMSMLDAVSSGAIRMGQSATSKDSGGMKPLNMPQEIDWDVVTIPVDPSQPDIAGGMGLDSVFSINASSENTAAAWEFLKYVNGEQLAKTGSKSSPALSARTAYKKEGNGKNVDAFYALKADTRSMLQTLPNGFAESFSKLATEQIKKVVDGTASLDDALQTLQTQGQDQLTKAKADAE</sequence>
<feature type="chain" id="PRO_5017758884" evidence="1">
    <location>
        <begin position="25"/>
        <end position="487"/>
    </location>
</feature>
<dbReference type="AlphaFoldDB" id="A0A3D9JRW9"/>
<protein>
    <submittedName>
        <fullName evidence="2">Multiple sugar transport system substrate-binding protein</fullName>
    </submittedName>
</protein>
<keyword evidence="1" id="KW-0732">Signal</keyword>
<accession>A0A3D9JRW9</accession>
<dbReference type="PANTHER" id="PTHR43649">
    <property type="entry name" value="ARABINOSE-BINDING PROTEIN-RELATED"/>
    <property type="match status" value="1"/>
</dbReference>
<evidence type="ECO:0000313" key="2">
    <source>
        <dbReference type="EMBL" id="RED76695.1"/>
    </source>
</evidence>
<dbReference type="EMBL" id="QRDZ01000011">
    <property type="protein sequence ID" value="RED76695.1"/>
    <property type="molecule type" value="Genomic_DNA"/>
</dbReference>
<gene>
    <name evidence="2" type="ORF">DFP98_11179</name>
</gene>
<dbReference type="RefSeq" id="WP_181917713.1">
    <property type="nucleotide sequence ID" value="NZ_QRDZ01000011.1"/>
</dbReference>
<comment type="caution">
    <text evidence="2">The sequence shown here is derived from an EMBL/GenBank/DDBJ whole genome shotgun (WGS) entry which is preliminary data.</text>
</comment>
<dbReference type="InterPro" id="IPR050490">
    <property type="entry name" value="Bact_solute-bd_prot1"/>
</dbReference>
<keyword evidence="2" id="KW-0813">Transport</keyword>
<evidence type="ECO:0000313" key="3">
    <source>
        <dbReference type="Proteomes" id="UP000256977"/>
    </source>
</evidence>